<evidence type="ECO:0000256" key="2">
    <source>
        <dbReference type="ARBA" id="ARBA00022977"/>
    </source>
</evidence>
<keyword evidence="2" id="KW-0784">Thiamine biosynthesis</keyword>
<gene>
    <name evidence="5" type="primary">thiO</name>
    <name evidence="5" type="ORF">Q31b_51120</name>
</gene>
<comment type="pathway">
    <text evidence="1">Cofactor biosynthesis; thiamine diphosphate biosynthesis.</text>
</comment>
<protein>
    <submittedName>
        <fullName evidence="5">Glycine oxidase</fullName>
        <ecNumber evidence="5">1.4.3.19</ecNumber>
    </submittedName>
</protein>
<evidence type="ECO:0000313" key="5">
    <source>
        <dbReference type="EMBL" id="TWU35677.1"/>
    </source>
</evidence>
<evidence type="ECO:0000256" key="3">
    <source>
        <dbReference type="ARBA" id="ARBA00023002"/>
    </source>
</evidence>
<feature type="domain" description="FAD dependent oxidoreductase" evidence="4">
    <location>
        <begin position="8"/>
        <end position="355"/>
    </location>
</feature>
<dbReference type="SUPFAM" id="SSF51905">
    <property type="entry name" value="FAD/NAD(P)-binding domain"/>
    <property type="match status" value="1"/>
</dbReference>
<dbReference type="GO" id="GO:0009229">
    <property type="term" value="P:thiamine diphosphate biosynthetic process"/>
    <property type="evidence" value="ECO:0007669"/>
    <property type="project" value="UniProtKB-UniPathway"/>
</dbReference>
<sequence>MSPDSPLVTVVGGGAIGMSIAWELRRRGKQVRLIERNRIGDSTSRVAAGILPPANLETATDAIDRLRGYSHMLFPKWANELSETTGMDIGLRRCGGFYLGNTAGEKAVMAGMVHFWNDMQIECDHISIDQLVAAEPAIARWLSKLSNVSAWWVPDEYQVCTPAYLQALHQACQQTGVEIIEQTNVTDLRFSADSTAVCTESGWIESASVVLCGGSWTGLVCESLGLSEALIPIRGQILVFKTDQPLLRSIVNIGNRYLLSRDDGHLLVGSCEEETGFDCRTTKPMIESLKQFAISIIPELEAATIVEDCAGLRPLTFDGFPMIGRHPKASNLFVAAGHYRSGIHLSPATAVCMADIVLGKKPPLNLDAFRVGSS</sequence>
<organism evidence="5 6">
    <name type="scientific">Novipirellula aureliae</name>
    <dbReference type="NCBI Taxonomy" id="2527966"/>
    <lineage>
        <taxon>Bacteria</taxon>
        <taxon>Pseudomonadati</taxon>
        <taxon>Planctomycetota</taxon>
        <taxon>Planctomycetia</taxon>
        <taxon>Pirellulales</taxon>
        <taxon>Pirellulaceae</taxon>
        <taxon>Novipirellula</taxon>
    </lineage>
</organism>
<dbReference type="GO" id="GO:0050660">
    <property type="term" value="F:flavin adenine dinucleotide binding"/>
    <property type="evidence" value="ECO:0007669"/>
    <property type="project" value="InterPro"/>
</dbReference>
<dbReference type="UniPathway" id="UPA00060"/>
<proteinExistence type="predicted"/>
<dbReference type="EC" id="1.4.3.19" evidence="5"/>
<keyword evidence="6" id="KW-1185">Reference proteome</keyword>
<dbReference type="GO" id="GO:0043799">
    <property type="term" value="F:glycine oxidase activity"/>
    <property type="evidence" value="ECO:0007669"/>
    <property type="project" value="UniProtKB-EC"/>
</dbReference>
<dbReference type="Gene3D" id="3.50.50.60">
    <property type="entry name" value="FAD/NAD(P)-binding domain"/>
    <property type="match status" value="1"/>
</dbReference>
<dbReference type="GO" id="GO:0005737">
    <property type="term" value="C:cytoplasm"/>
    <property type="evidence" value="ECO:0007669"/>
    <property type="project" value="TreeGrafter"/>
</dbReference>
<dbReference type="PANTHER" id="PTHR13847">
    <property type="entry name" value="SARCOSINE DEHYDROGENASE-RELATED"/>
    <property type="match status" value="1"/>
</dbReference>
<dbReference type="AlphaFoldDB" id="A0A5C6DII6"/>
<dbReference type="InterPro" id="IPR012727">
    <property type="entry name" value="Gly_oxidase_ThiO"/>
</dbReference>
<evidence type="ECO:0000256" key="1">
    <source>
        <dbReference type="ARBA" id="ARBA00004948"/>
    </source>
</evidence>
<evidence type="ECO:0000259" key="4">
    <source>
        <dbReference type="Pfam" id="PF01266"/>
    </source>
</evidence>
<dbReference type="Pfam" id="PF01266">
    <property type="entry name" value="DAO"/>
    <property type="match status" value="1"/>
</dbReference>
<dbReference type="NCBIfam" id="TIGR02352">
    <property type="entry name" value="thiamin_ThiO"/>
    <property type="match status" value="1"/>
</dbReference>
<accession>A0A5C6DII6</accession>
<dbReference type="PANTHER" id="PTHR13847:SF289">
    <property type="entry name" value="GLYCINE OXIDASE"/>
    <property type="match status" value="1"/>
</dbReference>
<dbReference type="InterPro" id="IPR036188">
    <property type="entry name" value="FAD/NAD-bd_sf"/>
</dbReference>
<keyword evidence="3 5" id="KW-0560">Oxidoreductase</keyword>
<dbReference type="EMBL" id="SJPY01000009">
    <property type="protein sequence ID" value="TWU35677.1"/>
    <property type="molecule type" value="Genomic_DNA"/>
</dbReference>
<dbReference type="Proteomes" id="UP000315471">
    <property type="component" value="Unassembled WGS sequence"/>
</dbReference>
<dbReference type="SUPFAM" id="SSF54373">
    <property type="entry name" value="FAD-linked reductases, C-terminal domain"/>
    <property type="match status" value="1"/>
</dbReference>
<name>A0A5C6DII6_9BACT</name>
<evidence type="ECO:0000313" key="6">
    <source>
        <dbReference type="Proteomes" id="UP000315471"/>
    </source>
</evidence>
<reference evidence="5 6" key="1">
    <citation type="submission" date="2019-02" db="EMBL/GenBank/DDBJ databases">
        <title>Deep-cultivation of Planctomycetes and their phenomic and genomic characterization uncovers novel biology.</title>
        <authorList>
            <person name="Wiegand S."/>
            <person name="Jogler M."/>
            <person name="Boedeker C."/>
            <person name="Pinto D."/>
            <person name="Vollmers J."/>
            <person name="Rivas-Marin E."/>
            <person name="Kohn T."/>
            <person name="Peeters S.H."/>
            <person name="Heuer A."/>
            <person name="Rast P."/>
            <person name="Oberbeckmann S."/>
            <person name="Bunk B."/>
            <person name="Jeske O."/>
            <person name="Meyerdierks A."/>
            <person name="Storesund J.E."/>
            <person name="Kallscheuer N."/>
            <person name="Luecker S."/>
            <person name="Lage O.M."/>
            <person name="Pohl T."/>
            <person name="Merkel B.J."/>
            <person name="Hornburger P."/>
            <person name="Mueller R.-W."/>
            <person name="Bruemmer F."/>
            <person name="Labrenz M."/>
            <person name="Spormann A.M."/>
            <person name="Op Den Camp H."/>
            <person name="Overmann J."/>
            <person name="Amann R."/>
            <person name="Jetten M.S.M."/>
            <person name="Mascher T."/>
            <person name="Medema M.H."/>
            <person name="Devos D.P."/>
            <person name="Kaster A.-K."/>
            <person name="Ovreas L."/>
            <person name="Rohde M."/>
            <person name="Galperin M.Y."/>
            <person name="Jogler C."/>
        </authorList>
    </citation>
    <scope>NUCLEOTIDE SEQUENCE [LARGE SCALE GENOMIC DNA]</scope>
    <source>
        <strain evidence="5 6">Q31b</strain>
    </source>
</reference>
<dbReference type="Gene3D" id="3.30.9.10">
    <property type="entry name" value="D-Amino Acid Oxidase, subunit A, domain 2"/>
    <property type="match status" value="1"/>
</dbReference>
<dbReference type="GO" id="GO:0009228">
    <property type="term" value="P:thiamine biosynthetic process"/>
    <property type="evidence" value="ECO:0007669"/>
    <property type="project" value="UniProtKB-KW"/>
</dbReference>
<dbReference type="InterPro" id="IPR006076">
    <property type="entry name" value="FAD-dep_OxRdtase"/>
</dbReference>
<comment type="caution">
    <text evidence="5">The sequence shown here is derived from an EMBL/GenBank/DDBJ whole genome shotgun (WGS) entry which is preliminary data.</text>
</comment>